<evidence type="ECO:0000256" key="7">
    <source>
        <dbReference type="PROSITE-ProRule" id="PRU00024"/>
    </source>
</evidence>
<organism evidence="13 14">
    <name type="scientific">Vigna unguiculata</name>
    <name type="common">Cowpea</name>
    <dbReference type="NCBI Taxonomy" id="3917"/>
    <lineage>
        <taxon>Eukaryota</taxon>
        <taxon>Viridiplantae</taxon>
        <taxon>Streptophyta</taxon>
        <taxon>Embryophyta</taxon>
        <taxon>Tracheophyta</taxon>
        <taxon>Spermatophyta</taxon>
        <taxon>Magnoliopsida</taxon>
        <taxon>eudicotyledons</taxon>
        <taxon>Gunneridae</taxon>
        <taxon>Pentapetalae</taxon>
        <taxon>rosids</taxon>
        <taxon>fabids</taxon>
        <taxon>Fabales</taxon>
        <taxon>Fabaceae</taxon>
        <taxon>Papilionoideae</taxon>
        <taxon>50 kb inversion clade</taxon>
        <taxon>NPAAA clade</taxon>
        <taxon>indigoferoid/millettioid clade</taxon>
        <taxon>Phaseoleae</taxon>
        <taxon>Vigna</taxon>
    </lineage>
</organism>
<dbReference type="GO" id="GO:0016874">
    <property type="term" value="F:ligase activity"/>
    <property type="evidence" value="ECO:0007669"/>
    <property type="project" value="UniProtKB-KW"/>
</dbReference>
<comment type="similarity">
    <text evidence="2">Belongs to the CONSTANS family.</text>
</comment>
<dbReference type="PROSITE" id="PS51017">
    <property type="entry name" value="CCT"/>
    <property type="match status" value="1"/>
</dbReference>
<protein>
    <submittedName>
        <fullName evidence="13">4-coumarate--CoA ligase</fullName>
    </submittedName>
</protein>
<dbReference type="InterPro" id="IPR000873">
    <property type="entry name" value="AMP-dep_synth/lig_dom"/>
</dbReference>
<dbReference type="InterPro" id="IPR000315">
    <property type="entry name" value="Znf_B-box"/>
</dbReference>
<dbReference type="GO" id="GO:0008270">
    <property type="term" value="F:zinc ion binding"/>
    <property type="evidence" value="ECO:0007669"/>
    <property type="project" value="UniProtKB-KW"/>
</dbReference>
<evidence type="ECO:0000256" key="6">
    <source>
        <dbReference type="ARBA" id="ARBA00023242"/>
    </source>
</evidence>
<evidence type="ECO:0000256" key="3">
    <source>
        <dbReference type="ARBA" id="ARBA00022723"/>
    </source>
</evidence>
<dbReference type="InterPro" id="IPR010402">
    <property type="entry name" value="CCT_domain"/>
</dbReference>
<evidence type="ECO:0000256" key="9">
    <source>
        <dbReference type="SAM" id="Coils"/>
    </source>
</evidence>
<evidence type="ECO:0000256" key="1">
    <source>
        <dbReference type="ARBA" id="ARBA00004123"/>
    </source>
</evidence>
<evidence type="ECO:0000256" key="5">
    <source>
        <dbReference type="ARBA" id="ARBA00022833"/>
    </source>
</evidence>
<dbReference type="PANTHER" id="PTHR31874">
    <property type="entry name" value="CCT MOTIF FAMILY PROTEIN, EXPRESSED"/>
    <property type="match status" value="1"/>
</dbReference>
<gene>
    <name evidence="13" type="ORF">DEO72_LG4g1287</name>
</gene>
<keyword evidence="6 8" id="KW-0539">Nucleus</keyword>
<proteinExistence type="inferred from homology"/>
<feature type="compositionally biased region" description="Basic residues" evidence="10">
    <location>
        <begin position="88"/>
        <end position="104"/>
    </location>
</feature>
<evidence type="ECO:0000256" key="10">
    <source>
        <dbReference type="SAM" id="MobiDB-lite"/>
    </source>
</evidence>
<dbReference type="SUPFAM" id="SSF56801">
    <property type="entry name" value="Acetyl-CoA synthetase-like"/>
    <property type="match status" value="1"/>
</dbReference>
<reference evidence="13 14" key="1">
    <citation type="submission" date="2019-04" db="EMBL/GenBank/DDBJ databases">
        <title>An improved genome assembly and genetic linkage map for asparagus bean, Vigna unguiculata ssp. sesquipedialis.</title>
        <authorList>
            <person name="Xia Q."/>
            <person name="Zhang R."/>
            <person name="Dong Y."/>
        </authorList>
    </citation>
    <scope>NUCLEOTIDE SEQUENCE [LARGE SCALE GENOMIC DNA]</scope>
    <source>
        <tissue evidence="13">Leaf</tissue>
    </source>
</reference>
<dbReference type="GO" id="GO:0006355">
    <property type="term" value="P:regulation of DNA-templated transcription"/>
    <property type="evidence" value="ECO:0007669"/>
    <property type="project" value="TreeGrafter"/>
</dbReference>
<accession>A0A4D6LN98</accession>
<feature type="domain" description="B box-type" evidence="11">
    <location>
        <begin position="14"/>
        <end position="61"/>
    </location>
</feature>
<dbReference type="InterPro" id="IPR020845">
    <property type="entry name" value="AMP-binding_CS"/>
</dbReference>
<sequence>MSSNKNKGNAVGAKTARACDCCIRNRARWYCAADDAFLCQACDSSVHSANPLARRHHRVRLKIISHINSSNTLSAAKSNIGAPSWHKGFAKKPRTPRHGKHTKKSLKSAFNVVPEVCPQDTNTNSREESMDQLLYRVPATPSSEQGVSVTDERKVDLLGCESAIEIAEFSADVESLLGKGLESEFVGMEELELVGTKEVEEHASWECCVDGENVKVEDEALELGFHCGKELNFSLTCEDVKEKVVELDKNQQVLKENDQLKKKILLLQLDYEAVISAWKSQKSPWTTAHKPDLGTQQFSSHCMGTCGVEFYHPCGELSELSGCHSTMAEEGREARVLRYREKRRKRLFSKKIRYEVRKKNAEKRPRMKGRIPILPRLICFGWPGTEAYNGAVAILQLQPSFRPRFSKYPKPKRGIGRGSLKTGAKEVFRPRSIRTRSQKVAGSQGIGLGPRRTGAKRASATLSLSLLPNSPEFVFTFMAVSMLGAFATTANPSYTVAELAKQLDVSNTKLVVTLSTHVHKLNNQQAQHHFFKVATVDDPPKNCWAFPKGDESEVPEVEISVEDTVALPFSSGTTGLAKGVILTHKSLVTSVAQQIEGENPHMYLKEEDVADPKV</sequence>
<keyword evidence="14" id="KW-1185">Reference proteome</keyword>
<dbReference type="CDD" id="cd19821">
    <property type="entry name" value="Bbox1_BBX-like"/>
    <property type="match status" value="1"/>
</dbReference>
<keyword evidence="3" id="KW-0479">Metal-binding</keyword>
<evidence type="ECO:0000313" key="13">
    <source>
        <dbReference type="EMBL" id="QCD90332.1"/>
    </source>
</evidence>
<keyword evidence="13" id="KW-0436">Ligase</keyword>
<dbReference type="AlphaFoldDB" id="A0A4D6LN98"/>
<dbReference type="PROSITE" id="PS00455">
    <property type="entry name" value="AMP_BINDING"/>
    <property type="match status" value="1"/>
</dbReference>
<dbReference type="EMBL" id="CP039348">
    <property type="protein sequence ID" value="QCD90332.1"/>
    <property type="molecule type" value="Genomic_DNA"/>
</dbReference>
<feature type="region of interest" description="Disordered" evidence="10">
    <location>
        <begin position="84"/>
        <end position="104"/>
    </location>
</feature>
<dbReference type="Pfam" id="PF00643">
    <property type="entry name" value="zf-B_box"/>
    <property type="match status" value="1"/>
</dbReference>
<feature type="coiled-coil region" evidence="9">
    <location>
        <begin position="237"/>
        <end position="270"/>
    </location>
</feature>
<name>A0A4D6LN98_VIGUN</name>
<dbReference type="PROSITE" id="PS50119">
    <property type="entry name" value="ZF_BBOX"/>
    <property type="match status" value="1"/>
</dbReference>
<dbReference type="Pfam" id="PF06203">
    <property type="entry name" value="CCT"/>
    <property type="match status" value="1"/>
</dbReference>
<evidence type="ECO:0000259" key="12">
    <source>
        <dbReference type="PROSITE" id="PS51017"/>
    </source>
</evidence>
<dbReference type="Gene3D" id="3.40.50.980">
    <property type="match status" value="2"/>
</dbReference>
<dbReference type="Pfam" id="PF00501">
    <property type="entry name" value="AMP-binding"/>
    <property type="match status" value="1"/>
</dbReference>
<evidence type="ECO:0000313" key="14">
    <source>
        <dbReference type="Proteomes" id="UP000501690"/>
    </source>
</evidence>
<dbReference type="Proteomes" id="UP000501690">
    <property type="component" value="Linkage Group LG4"/>
</dbReference>
<evidence type="ECO:0000256" key="2">
    <source>
        <dbReference type="ARBA" id="ARBA00010024"/>
    </source>
</evidence>
<keyword evidence="5" id="KW-0862">Zinc</keyword>
<keyword evidence="9" id="KW-0175">Coiled coil</keyword>
<dbReference type="SMART" id="SM00336">
    <property type="entry name" value="BBOX"/>
    <property type="match status" value="1"/>
</dbReference>
<dbReference type="InterPro" id="IPR052453">
    <property type="entry name" value="CONSTANS-like_ZF"/>
</dbReference>
<evidence type="ECO:0000259" key="11">
    <source>
        <dbReference type="PROSITE" id="PS50119"/>
    </source>
</evidence>
<dbReference type="PANTHER" id="PTHR31874:SF1">
    <property type="entry name" value="ZINC FINGER PROTEIN CONSTANS-LIKE 6"/>
    <property type="match status" value="1"/>
</dbReference>
<comment type="subcellular location">
    <subcellularLocation>
        <location evidence="1 8">Nucleus</location>
    </subcellularLocation>
</comment>
<evidence type="ECO:0000256" key="8">
    <source>
        <dbReference type="PROSITE-ProRule" id="PRU00357"/>
    </source>
</evidence>
<feature type="domain" description="CCT" evidence="12">
    <location>
        <begin position="332"/>
        <end position="374"/>
    </location>
</feature>
<evidence type="ECO:0000256" key="4">
    <source>
        <dbReference type="ARBA" id="ARBA00022771"/>
    </source>
</evidence>
<keyword evidence="4 7" id="KW-0863">Zinc-finger</keyword>
<dbReference type="InterPro" id="IPR049808">
    <property type="entry name" value="CONSTANS-like_Bbox1"/>
</dbReference>
<dbReference type="GO" id="GO:0005634">
    <property type="term" value="C:nucleus"/>
    <property type="evidence" value="ECO:0007669"/>
    <property type="project" value="UniProtKB-SubCell"/>
</dbReference>